<keyword evidence="2" id="KW-0694">RNA-binding</keyword>
<feature type="domain" description="HTH La-type RNA-binding" evidence="3">
    <location>
        <begin position="31"/>
        <end position="93"/>
    </location>
</feature>
<evidence type="ECO:0000259" key="3">
    <source>
        <dbReference type="SMART" id="SM00715"/>
    </source>
</evidence>
<reference evidence="4" key="2">
    <citation type="submission" date="2025-08" db="UniProtKB">
        <authorList>
            <consortium name="Ensembl"/>
        </authorList>
    </citation>
    <scope>IDENTIFICATION</scope>
</reference>
<dbReference type="GO" id="GO:0010494">
    <property type="term" value="C:cytoplasmic stress granule"/>
    <property type="evidence" value="ECO:0007669"/>
    <property type="project" value="TreeGrafter"/>
</dbReference>
<dbReference type="InterPro" id="IPR035979">
    <property type="entry name" value="RBD_domain_sf"/>
</dbReference>
<dbReference type="InParanoid" id="A0A671WTJ4"/>
<dbReference type="PANTHER" id="PTHR22792:SF43">
    <property type="entry name" value="LA-RELATED PROTEIN 4B"/>
    <property type="match status" value="1"/>
</dbReference>
<organism evidence="4 5">
    <name type="scientific">Sparus aurata</name>
    <name type="common">Gilthead sea bream</name>
    <dbReference type="NCBI Taxonomy" id="8175"/>
    <lineage>
        <taxon>Eukaryota</taxon>
        <taxon>Metazoa</taxon>
        <taxon>Chordata</taxon>
        <taxon>Craniata</taxon>
        <taxon>Vertebrata</taxon>
        <taxon>Euteleostomi</taxon>
        <taxon>Actinopterygii</taxon>
        <taxon>Neopterygii</taxon>
        <taxon>Teleostei</taxon>
        <taxon>Neoteleostei</taxon>
        <taxon>Acanthomorphata</taxon>
        <taxon>Eupercaria</taxon>
        <taxon>Spariformes</taxon>
        <taxon>Sparidae</taxon>
        <taxon>Sparus</taxon>
    </lineage>
</organism>
<sequence length="157" mass="17724">MKLIPSCVTCHNICILQTFLDRVCPLLSLHREHLGNDLYLNSQMDSDQYVPIQTLASLDTIKNISTDLDLISDILKSLPVVQVAPCGQKVRPSQSRCVVILREIPDSTPQEEVEALFEGDGLPEFLSCEFVKNDNWFITFKSEADAQQVTCRHLSYL</sequence>
<dbReference type="SUPFAM" id="SSF54928">
    <property type="entry name" value="RNA-binding domain, RBD"/>
    <property type="match status" value="1"/>
</dbReference>
<dbReference type="Proteomes" id="UP000472265">
    <property type="component" value="Chromosome 19"/>
</dbReference>
<reference evidence="4" key="3">
    <citation type="submission" date="2025-09" db="UniProtKB">
        <authorList>
            <consortium name="Ensembl"/>
        </authorList>
    </citation>
    <scope>IDENTIFICATION</scope>
</reference>
<dbReference type="InterPro" id="IPR045180">
    <property type="entry name" value="La_dom_prot"/>
</dbReference>
<dbReference type="GeneTree" id="ENSGT00940000157755"/>
<dbReference type="Pfam" id="PF05383">
    <property type="entry name" value="La"/>
    <property type="match status" value="1"/>
</dbReference>
<keyword evidence="5" id="KW-1185">Reference proteome</keyword>
<name>A0A671WTJ4_SPAAU</name>
<dbReference type="InterPro" id="IPR036390">
    <property type="entry name" value="WH_DNA-bd_sf"/>
</dbReference>
<dbReference type="GO" id="GO:0003730">
    <property type="term" value="F:mRNA 3'-UTR binding"/>
    <property type="evidence" value="ECO:0007669"/>
    <property type="project" value="TreeGrafter"/>
</dbReference>
<dbReference type="Gene3D" id="1.10.10.10">
    <property type="entry name" value="Winged helix-like DNA-binding domain superfamily/Winged helix DNA-binding domain"/>
    <property type="match status" value="1"/>
</dbReference>
<reference evidence="4" key="1">
    <citation type="submission" date="2021-04" db="EMBL/GenBank/DDBJ databases">
        <authorList>
            <consortium name="Wellcome Sanger Institute Data Sharing"/>
        </authorList>
    </citation>
    <scope>NUCLEOTIDE SEQUENCE [LARGE SCALE GENOMIC DNA]</scope>
</reference>
<dbReference type="InterPro" id="IPR058699">
    <property type="entry name" value="RRM_LARP4/4B"/>
</dbReference>
<keyword evidence="1" id="KW-0597">Phosphoprotein</keyword>
<dbReference type="PANTHER" id="PTHR22792">
    <property type="entry name" value="LUPUS LA PROTEIN-RELATED"/>
    <property type="match status" value="1"/>
</dbReference>
<dbReference type="SUPFAM" id="SSF46785">
    <property type="entry name" value="Winged helix' DNA-binding domain"/>
    <property type="match status" value="1"/>
</dbReference>
<dbReference type="Pfam" id="PF26088">
    <property type="entry name" value="RRM_LARP4"/>
    <property type="match status" value="1"/>
</dbReference>
<dbReference type="OMA" id="CHNICIL"/>
<dbReference type="AlphaFoldDB" id="A0A671WTJ4"/>
<protein>
    <recommendedName>
        <fullName evidence="3">HTH La-type RNA-binding domain-containing protein</fullName>
    </recommendedName>
</protein>
<dbReference type="InterPro" id="IPR006630">
    <property type="entry name" value="La_HTH"/>
</dbReference>
<accession>A0A671WTJ4</accession>
<dbReference type="InterPro" id="IPR036388">
    <property type="entry name" value="WH-like_DNA-bd_sf"/>
</dbReference>
<dbReference type="GO" id="GO:0045727">
    <property type="term" value="P:positive regulation of translation"/>
    <property type="evidence" value="ECO:0007669"/>
    <property type="project" value="TreeGrafter"/>
</dbReference>
<evidence type="ECO:0000256" key="2">
    <source>
        <dbReference type="ARBA" id="ARBA00022884"/>
    </source>
</evidence>
<proteinExistence type="predicted"/>
<evidence type="ECO:0000256" key="1">
    <source>
        <dbReference type="ARBA" id="ARBA00022553"/>
    </source>
</evidence>
<evidence type="ECO:0000313" key="4">
    <source>
        <dbReference type="Ensembl" id="ENSSAUP00010042024.1"/>
    </source>
</evidence>
<dbReference type="Ensembl" id="ENSSAUT00010044243.1">
    <property type="protein sequence ID" value="ENSSAUP00010042024.1"/>
    <property type="gene ID" value="ENSSAUG00010017674.1"/>
</dbReference>
<evidence type="ECO:0000313" key="5">
    <source>
        <dbReference type="Proteomes" id="UP000472265"/>
    </source>
</evidence>
<dbReference type="GO" id="GO:0005829">
    <property type="term" value="C:cytosol"/>
    <property type="evidence" value="ECO:0007669"/>
    <property type="project" value="TreeGrafter"/>
</dbReference>
<dbReference type="SMART" id="SM00715">
    <property type="entry name" value="LA"/>
    <property type="match status" value="1"/>
</dbReference>